<dbReference type="Proteomes" id="UP000199415">
    <property type="component" value="Unassembled WGS sequence"/>
</dbReference>
<keyword evidence="3" id="KW-1185">Reference proteome</keyword>
<evidence type="ECO:0000313" key="2">
    <source>
        <dbReference type="EMBL" id="SDG25317.1"/>
    </source>
</evidence>
<reference evidence="2 3" key="1">
    <citation type="submission" date="2016-10" db="EMBL/GenBank/DDBJ databases">
        <authorList>
            <person name="de Groot N.N."/>
        </authorList>
    </citation>
    <scope>NUCLEOTIDE SEQUENCE [LARGE SCALE GENOMIC DNA]</scope>
    <source>
        <strain evidence="2 3">DSM 25584</strain>
    </source>
</reference>
<feature type="domain" description="HTH cro/C1-type" evidence="1">
    <location>
        <begin position="21"/>
        <end position="76"/>
    </location>
</feature>
<dbReference type="SMART" id="SM00530">
    <property type="entry name" value="HTH_XRE"/>
    <property type="match status" value="1"/>
</dbReference>
<accession>A0A1G7SQE6</accession>
<dbReference type="InterPro" id="IPR010982">
    <property type="entry name" value="Lambda_DNA-bd_dom_sf"/>
</dbReference>
<dbReference type="SUPFAM" id="SSF47413">
    <property type="entry name" value="lambda repressor-like DNA-binding domains"/>
    <property type="match status" value="1"/>
</dbReference>
<proteinExistence type="predicted"/>
<dbReference type="Pfam" id="PF13560">
    <property type="entry name" value="HTH_31"/>
    <property type="match status" value="1"/>
</dbReference>
<sequence>MPVDQDNARPVLPETRRVAAVIARVRVDAGLSPDRAAEVTDADPDAVRAYEAGMRGVPATYVYALLRACGTPFPTFLDMLFASADWGEDAGDPAPLPPDATLLESALRMWRLQPEGIEAHLRGIVDETLAAGGHPASGPALALIRS</sequence>
<gene>
    <name evidence="2" type="ORF">SAMN05216241_107109</name>
</gene>
<dbReference type="InterPro" id="IPR001387">
    <property type="entry name" value="Cro/C1-type_HTH"/>
</dbReference>
<evidence type="ECO:0000259" key="1">
    <source>
        <dbReference type="SMART" id="SM00530"/>
    </source>
</evidence>
<dbReference type="GO" id="GO:0003677">
    <property type="term" value="F:DNA binding"/>
    <property type="evidence" value="ECO:0007669"/>
    <property type="project" value="InterPro"/>
</dbReference>
<dbReference type="EMBL" id="FNCE01000007">
    <property type="protein sequence ID" value="SDG25317.1"/>
    <property type="molecule type" value="Genomic_DNA"/>
</dbReference>
<dbReference type="STRING" id="1082479.SAMN05216241_107109"/>
<organism evidence="2 3">
    <name type="scientific">Limimonas halophila</name>
    <dbReference type="NCBI Taxonomy" id="1082479"/>
    <lineage>
        <taxon>Bacteria</taxon>
        <taxon>Pseudomonadati</taxon>
        <taxon>Pseudomonadota</taxon>
        <taxon>Alphaproteobacteria</taxon>
        <taxon>Rhodospirillales</taxon>
        <taxon>Rhodovibrionaceae</taxon>
        <taxon>Limimonas</taxon>
    </lineage>
</organism>
<protein>
    <recommendedName>
        <fullName evidence="1">HTH cro/C1-type domain-containing protein</fullName>
    </recommendedName>
</protein>
<evidence type="ECO:0000313" key="3">
    <source>
        <dbReference type="Proteomes" id="UP000199415"/>
    </source>
</evidence>
<dbReference type="AlphaFoldDB" id="A0A1G7SQE6"/>
<dbReference type="RefSeq" id="WP_090020491.1">
    <property type="nucleotide sequence ID" value="NZ_FNCE01000007.1"/>
</dbReference>
<name>A0A1G7SQE6_9PROT</name>
<dbReference type="CDD" id="cd00093">
    <property type="entry name" value="HTH_XRE"/>
    <property type="match status" value="1"/>
</dbReference>